<protein>
    <submittedName>
        <fullName evidence="1">Uncharacterized protein</fullName>
    </submittedName>
</protein>
<sequence>MNVKGAGNTGPFIFAILIKFLTQDIREDADSFYLLVKKRVCWVKNRQ</sequence>
<name>A0A8B0SXT8_KLEPN</name>
<evidence type="ECO:0000313" key="1">
    <source>
        <dbReference type="EMBL" id="QTX14767.1"/>
    </source>
</evidence>
<dbReference type="AlphaFoldDB" id="A0A8B0SXT8"/>
<dbReference type="EMBL" id="MN956836">
    <property type="protein sequence ID" value="QTX14767.1"/>
    <property type="molecule type" value="Genomic_DNA"/>
</dbReference>
<accession>A0A8B0SXT8</accession>
<geneLocation type="plasmid" evidence="1">
    <name>p17-15-vir-like</name>
</geneLocation>
<organism evidence="1">
    <name type="scientific">Klebsiella pneumoniae</name>
    <dbReference type="NCBI Taxonomy" id="573"/>
    <lineage>
        <taxon>Bacteria</taxon>
        <taxon>Pseudomonadati</taxon>
        <taxon>Pseudomonadota</taxon>
        <taxon>Gammaproteobacteria</taxon>
        <taxon>Enterobacterales</taxon>
        <taxon>Enterobacteriaceae</taxon>
        <taxon>Klebsiella/Raoultella group</taxon>
        <taxon>Klebsiella</taxon>
        <taxon>Klebsiella pneumoniae complex</taxon>
    </lineage>
</organism>
<keyword evidence="1" id="KW-0614">Plasmid</keyword>
<reference evidence="1" key="1">
    <citation type="submission" date="2020-01" db="EMBL/GenBank/DDBJ databases">
        <authorList>
            <person name="Qin S."/>
        </authorList>
    </citation>
    <scope>NUCLEOTIDE SEQUENCE</scope>
    <source>
        <strain evidence="1">CVir17-16-YZ6g</strain>
        <plasmid evidence="1">p17-15-vir-like</plasmid>
    </source>
</reference>
<proteinExistence type="predicted"/>